<accession>I3EIA1</accession>
<reference evidence="1" key="1">
    <citation type="submission" date="2011-01" db="EMBL/GenBank/DDBJ databases">
        <title>The Genome Sequence of Nematocida parisii strain ERTm3.</title>
        <authorList>
            <consortium name="The Broad Institute Genome Sequencing Platform"/>
            <consortium name="The Broad Institute Genome Sequencing Center for Infectious Disease"/>
            <person name="Cuomo C."/>
            <person name="Troemel E."/>
            <person name="Young S.K."/>
            <person name="Zeng Q."/>
            <person name="Gargeya S."/>
            <person name="Fitzgerald M."/>
            <person name="Haas B."/>
            <person name="Abouelleil A."/>
            <person name="Alvarado L."/>
            <person name="Arachchi H.M."/>
            <person name="Berlin A."/>
            <person name="Chapman S.B."/>
            <person name="Gearin G."/>
            <person name="Goldberg J."/>
            <person name="Griggs A."/>
            <person name="Gujja S."/>
            <person name="Hansen M."/>
            <person name="Heiman D."/>
            <person name="Howarth C."/>
            <person name="Larimer J."/>
            <person name="Lui A."/>
            <person name="MacDonald P.J.P."/>
            <person name="McCowen C."/>
            <person name="Montmayeur A."/>
            <person name="Murphy C."/>
            <person name="Neiman D."/>
            <person name="Pearson M."/>
            <person name="Priest M."/>
            <person name="Roberts A."/>
            <person name="Saif S."/>
            <person name="Shea T."/>
            <person name="Sisk P."/>
            <person name="Stolte C."/>
            <person name="Sykes S."/>
            <person name="Wortman J."/>
            <person name="Nusbaum C."/>
            <person name="Birren B."/>
        </authorList>
    </citation>
    <scope>NUCLEOTIDE SEQUENCE</scope>
    <source>
        <strain evidence="1">ERTm3</strain>
    </source>
</reference>
<organism evidence="1 2">
    <name type="scientific">Nematocida parisii (strain ERTm3)</name>
    <name type="common">Nematode killer fungus</name>
    <dbReference type="NCBI Taxonomy" id="935791"/>
    <lineage>
        <taxon>Eukaryota</taxon>
        <taxon>Fungi</taxon>
        <taxon>Fungi incertae sedis</taxon>
        <taxon>Microsporidia</taxon>
        <taxon>Nematocida</taxon>
    </lineage>
</organism>
<dbReference type="HOGENOM" id="CLU_2373299_0_0_1"/>
<dbReference type="Proteomes" id="UP000002872">
    <property type="component" value="Unassembled WGS sequence"/>
</dbReference>
<dbReference type="VEuPathDB" id="MicrosporidiaDB:NEQG_00767"/>
<protein>
    <submittedName>
        <fullName evidence="1">Uncharacterized protein</fullName>
    </submittedName>
</protein>
<evidence type="ECO:0000313" key="2">
    <source>
        <dbReference type="Proteomes" id="UP000002872"/>
    </source>
</evidence>
<sequence>MYAIIKSIEEMGRIFLMDECLLYTNIKISRTPVMWNGIFTYCINKGYSPFKSGLISGYFIGDNPCIARSVRGGISGVSVGITNKLSQYIINRIQK</sequence>
<dbReference type="AlphaFoldDB" id="I3EIA1"/>
<dbReference type="InParanoid" id="I3EIA1"/>
<dbReference type="EMBL" id="GL870877">
    <property type="protein sequence ID" value="EIJ88948.1"/>
    <property type="molecule type" value="Genomic_DNA"/>
</dbReference>
<gene>
    <name evidence="1" type="ORF">NEQG_00767</name>
</gene>
<name>I3EIA1_NEMP3</name>
<dbReference type="OrthoDB" id="2194848at2759"/>
<keyword evidence="2" id="KW-1185">Reference proteome</keyword>
<dbReference type="OMA" id="IFLMDEC"/>
<proteinExistence type="predicted"/>
<evidence type="ECO:0000313" key="1">
    <source>
        <dbReference type="EMBL" id="EIJ88948.1"/>
    </source>
</evidence>